<feature type="binding site" evidence="13">
    <location>
        <position position="420"/>
    </location>
    <ligand>
        <name>Na(+)</name>
        <dbReference type="ChEBI" id="CHEBI:29101"/>
        <label>1</label>
    </ligand>
</feature>
<dbReference type="InterPro" id="IPR037272">
    <property type="entry name" value="SNS_sf"/>
</dbReference>
<organism evidence="18 19">
    <name type="scientific">Clytia hemisphaerica</name>
    <dbReference type="NCBI Taxonomy" id="252671"/>
    <lineage>
        <taxon>Eukaryota</taxon>
        <taxon>Metazoa</taxon>
        <taxon>Cnidaria</taxon>
        <taxon>Hydrozoa</taxon>
        <taxon>Hydroidolina</taxon>
        <taxon>Leptothecata</taxon>
        <taxon>Obeliida</taxon>
        <taxon>Clytiidae</taxon>
        <taxon>Clytia</taxon>
    </lineage>
</organism>
<feature type="binding site" evidence="13">
    <location>
        <position position="320"/>
    </location>
    <ligand>
        <name>Na(+)</name>
        <dbReference type="ChEBI" id="CHEBI:29101"/>
        <label>2</label>
    </ligand>
</feature>
<feature type="transmembrane region" description="Helical" evidence="17">
    <location>
        <begin position="447"/>
        <end position="471"/>
    </location>
</feature>
<dbReference type="InterPro" id="IPR000175">
    <property type="entry name" value="Na/ntran_symport"/>
</dbReference>
<feature type="disulfide bond" evidence="14">
    <location>
        <begin position="154"/>
        <end position="163"/>
    </location>
</feature>
<keyword evidence="7 15" id="KW-0769">Symport</keyword>
<feature type="transmembrane region" description="Helical" evidence="17">
    <location>
        <begin position="265"/>
        <end position="290"/>
    </location>
</feature>
<feature type="binding site" evidence="13">
    <location>
        <position position="55"/>
    </location>
    <ligand>
        <name>Na(+)</name>
        <dbReference type="ChEBI" id="CHEBI:29101"/>
        <label>1</label>
    </ligand>
</feature>
<sequence length="631" mass="71129">MPSSPDDEKSQFWLINGGGENEGSGEKQEAPKRDLWGSQKEFLLSCVGYTVGLGNIWRFPYLAYQSGGGAFLIPYIVMLITCGMPMYIMEVALGQYIAEGPIQVWRIVCPLFRGIGYSMLMVSFLVGVYYNVIIAWVLFYLFASFRADIPWRHCDPTWATKYCLEGPRPSGNGSLFNTTTGMLSCLKGFDLSTKLVNGSSVMYCKPYEKWNYPSIEYFSNYVLEQTNSIDDTGKIRWQLVLCLLLSWMVVYFCMWKGVKSAGKVVYFTATFPYVVLLILLVRGLTLPNAIEGVTYYIKPDFEKIAKPEVWAAAGGQLFYSLGPAFGSLLSFASYNKFNNNCIRDAMFISALDACTSSLAGLVIFSVLGSMAKSLNVDVKDVATHGPGLAFMVYPEGISQMPLSTFWSIIFFFMLFTLGLDSQFGMMECIVTNLVDEYPTYLRKRKELFIFGVCVTCFLFGFTIITQAGIYWFTIFDYQSAGVCLIFVAFVEIIVVGWFFDADRLLKMVEQMVGYKPSRWWRLCWKFISPVIMGLVLIFKLTQWEGISYGTYKFPPWAEAIGWMLALATAIMIPLFAVITLFKADGNTLWQKIKTSVRPKIEILNKKGAENGVEESFPLGPNKNTYEISADA</sequence>
<dbReference type="RefSeq" id="XP_066931864.1">
    <property type="nucleotide sequence ID" value="XM_067075763.1"/>
</dbReference>
<evidence type="ECO:0000256" key="1">
    <source>
        <dbReference type="ARBA" id="ARBA00004651"/>
    </source>
</evidence>
<feature type="binding site" evidence="13">
    <location>
        <position position="421"/>
    </location>
    <ligand>
        <name>Na(+)</name>
        <dbReference type="ChEBI" id="CHEBI:29101"/>
        <label>1</label>
    </ligand>
</feature>
<evidence type="ECO:0000256" key="8">
    <source>
        <dbReference type="ARBA" id="ARBA00022989"/>
    </source>
</evidence>
<evidence type="ECO:0000256" key="12">
    <source>
        <dbReference type="ARBA" id="ARBA00023180"/>
    </source>
</evidence>
<evidence type="ECO:0000256" key="10">
    <source>
        <dbReference type="ARBA" id="ARBA00023136"/>
    </source>
</evidence>
<evidence type="ECO:0000313" key="18">
    <source>
        <dbReference type="EnsemblMetazoa" id="CLYHEMP006844.1"/>
    </source>
</evidence>
<evidence type="ECO:0000313" key="19">
    <source>
        <dbReference type="Proteomes" id="UP000594262"/>
    </source>
</evidence>
<dbReference type="GO" id="GO:0006865">
    <property type="term" value="P:amino acid transport"/>
    <property type="evidence" value="ECO:0007669"/>
    <property type="project" value="TreeGrafter"/>
</dbReference>
<evidence type="ECO:0000256" key="16">
    <source>
        <dbReference type="SAM" id="MobiDB-lite"/>
    </source>
</evidence>
<keyword evidence="10 17" id="KW-0472">Membrane</keyword>
<feature type="transmembrane region" description="Helical" evidence="17">
    <location>
        <begin position="235"/>
        <end position="253"/>
    </location>
</feature>
<protein>
    <recommendedName>
        <fullName evidence="15">Transporter</fullName>
    </recommendedName>
</protein>
<feature type="transmembrane region" description="Helical" evidence="17">
    <location>
        <begin position="560"/>
        <end position="581"/>
    </location>
</feature>
<evidence type="ECO:0000256" key="6">
    <source>
        <dbReference type="ARBA" id="ARBA00022775"/>
    </source>
</evidence>
<feature type="transmembrane region" description="Helical" evidence="17">
    <location>
        <begin position="310"/>
        <end position="334"/>
    </location>
</feature>
<dbReference type="GO" id="GO:0006836">
    <property type="term" value="P:neurotransmitter transport"/>
    <property type="evidence" value="ECO:0007669"/>
    <property type="project" value="UniProtKB-KW"/>
</dbReference>
<dbReference type="PRINTS" id="PR00176">
    <property type="entry name" value="NANEUSMPORT"/>
</dbReference>
<feature type="transmembrane region" description="Helical" evidence="17">
    <location>
        <begin position="477"/>
        <end position="499"/>
    </location>
</feature>
<evidence type="ECO:0000256" key="11">
    <source>
        <dbReference type="ARBA" id="ARBA00023157"/>
    </source>
</evidence>
<feature type="transmembrane region" description="Helical" evidence="17">
    <location>
        <begin position="519"/>
        <end position="540"/>
    </location>
</feature>
<evidence type="ECO:0000256" key="15">
    <source>
        <dbReference type="RuleBase" id="RU003732"/>
    </source>
</evidence>
<keyword evidence="2 15" id="KW-0813">Transport</keyword>
<dbReference type="AlphaFoldDB" id="A0A7M5VC58"/>
<dbReference type="OrthoDB" id="6581954at2759"/>
<comment type="subcellular location">
    <subcellularLocation>
        <location evidence="1">Cell membrane</location>
        <topology evidence="1">Multi-pass membrane protein</topology>
    </subcellularLocation>
</comment>
<dbReference type="GO" id="GO:0090493">
    <property type="term" value="P:catecholamine uptake"/>
    <property type="evidence" value="ECO:0007669"/>
    <property type="project" value="UniProtKB-ARBA"/>
</dbReference>
<feature type="binding site" evidence="13">
    <location>
        <position position="48"/>
    </location>
    <ligand>
        <name>Na(+)</name>
        <dbReference type="ChEBI" id="CHEBI:29101"/>
        <label>1</label>
    </ligand>
</feature>
<accession>A0A7M5VC58</accession>
<feature type="region of interest" description="Disordered" evidence="16">
    <location>
        <begin position="1"/>
        <end position="30"/>
    </location>
</feature>
<feature type="compositionally biased region" description="Basic and acidic residues" evidence="16">
    <location>
        <begin position="1"/>
        <end position="10"/>
    </location>
</feature>
<comment type="similarity">
    <text evidence="15">Belongs to the sodium:neurotransmitter symporter (SNF) (TC 2.A.22) family.</text>
</comment>
<dbReference type="EnsemblMetazoa" id="CLYHEMT006844.1">
    <property type="protein sequence ID" value="CLYHEMP006844.1"/>
    <property type="gene ID" value="CLYHEMG006844"/>
</dbReference>
<evidence type="ECO:0000256" key="7">
    <source>
        <dbReference type="ARBA" id="ARBA00022847"/>
    </source>
</evidence>
<dbReference type="GO" id="GO:0046872">
    <property type="term" value="F:metal ion binding"/>
    <property type="evidence" value="ECO:0007669"/>
    <property type="project" value="UniProtKB-KW"/>
</dbReference>
<feature type="binding site" evidence="13">
    <location>
        <position position="51"/>
    </location>
    <ligand>
        <name>Na(+)</name>
        <dbReference type="ChEBI" id="CHEBI:29101"/>
        <label>1</label>
    </ligand>
</feature>
<proteinExistence type="inferred from homology"/>
<dbReference type="GeneID" id="136819529"/>
<keyword evidence="8 17" id="KW-1133">Transmembrane helix</keyword>
<evidence type="ECO:0000256" key="14">
    <source>
        <dbReference type="PIRSR" id="PIRSR600175-2"/>
    </source>
</evidence>
<evidence type="ECO:0000256" key="13">
    <source>
        <dbReference type="PIRSR" id="PIRSR600175-1"/>
    </source>
</evidence>
<name>A0A7M5VC58_9CNID</name>
<keyword evidence="5 13" id="KW-0479">Metal-binding</keyword>
<keyword evidence="12" id="KW-0325">Glycoprotein</keyword>
<evidence type="ECO:0000256" key="5">
    <source>
        <dbReference type="ARBA" id="ARBA00022723"/>
    </source>
</evidence>
<feature type="binding site" evidence="13">
    <location>
        <position position="417"/>
    </location>
    <ligand>
        <name>Na(+)</name>
        <dbReference type="ChEBI" id="CHEBI:29101"/>
        <label>1</label>
    </ligand>
</feature>
<keyword evidence="19" id="KW-1185">Reference proteome</keyword>
<evidence type="ECO:0000256" key="2">
    <source>
        <dbReference type="ARBA" id="ARBA00022448"/>
    </source>
</evidence>
<evidence type="ECO:0000256" key="4">
    <source>
        <dbReference type="ARBA" id="ARBA00022692"/>
    </source>
</evidence>
<evidence type="ECO:0000256" key="17">
    <source>
        <dbReference type="SAM" id="Phobius"/>
    </source>
</evidence>
<keyword evidence="3" id="KW-1003">Cell membrane</keyword>
<dbReference type="GO" id="GO:0005886">
    <property type="term" value="C:plasma membrane"/>
    <property type="evidence" value="ECO:0007669"/>
    <property type="project" value="UniProtKB-SubCell"/>
</dbReference>
<feature type="transmembrane region" description="Helical" evidence="17">
    <location>
        <begin position="72"/>
        <end position="98"/>
    </location>
</feature>
<feature type="transmembrane region" description="Helical" evidence="17">
    <location>
        <begin position="42"/>
        <end position="60"/>
    </location>
</feature>
<dbReference type="Pfam" id="PF00209">
    <property type="entry name" value="SNF"/>
    <property type="match status" value="1"/>
</dbReference>
<dbReference type="Proteomes" id="UP000594262">
    <property type="component" value="Unplaced"/>
</dbReference>
<keyword evidence="11 14" id="KW-1015">Disulfide bond</keyword>
<feature type="transmembrane region" description="Helical" evidence="17">
    <location>
        <begin position="119"/>
        <end position="143"/>
    </location>
</feature>
<reference evidence="18" key="1">
    <citation type="submission" date="2021-01" db="UniProtKB">
        <authorList>
            <consortium name="EnsemblMetazoa"/>
        </authorList>
    </citation>
    <scope>IDENTIFICATION</scope>
</reference>
<dbReference type="PROSITE" id="PS50267">
    <property type="entry name" value="NA_NEUROTRAN_SYMP_3"/>
    <property type="match status" value="1"/>
</dbReference>
<dbReference type="SUPFAM" id="SSF161070">
    <property type="entry name" value="SNF-like"/>
    <property type="match status" value="1"/>
</dbReference>
<keyword evidence="4 15" id="KW-0812">Transmembrane</keyword>
<dbReference type="GO" id="GO:0008504">
    <property type="term" value="F:monoamine transmembrane transporter activity"/>
    <property type="evidence" value="ECO:0007669"/>
    <property type="project" value="UniProtKB-ARBA"/>
</dbReference>
<dbReference type="PROSITE" id="PS00610">
    <property type="entry name" value="NA_NEUROTRAN_SYMP_1"/>
    <property type="match status" value="1"/>
</dbReference>
<feature type="transmembrane region" description="Helical" evidence="17">
    <location>
        <begin position="400"/>
        <end position="419"/>
    </location>
</feature>
<evidence type="ECO:0000256" key="9">
    <source>
        <dbReference type="ARBA" id="ARBA00023053"/>
    </source>
</evidence>
<dbReference type="PANTHER" id="PTHR11616:SF320">
    <property type="entry name" value="SODIUM-DEPENDENT NORADRENALINE TRANSPORTER"/>
    <property type="match status" value="1"/>
</dbReference>
<dbReference type="GO" id="GO:0015378">
    <property type="term" value="F:sodium:chloride symporter activity"/>
    <property type="evidence" value="ECO:0007669"/>
    <property type="project" value="UniProtKB-ARBA"/>
</dbReference>
<keyword evidence="6" id="KW-0532">Neurotransmitter transport</keyword>
<evidence type="ECO:0000256" key="3">
    <source>
        <dbReference type="ARBA" id="ARBA00022475"/>
    </source>
</evidence>
<dbReference type="PANTHER" id="PTHR11616">
    <property type="entry name" value="SODIUM/CHLORIDE DEPENDENT TRANSPORTER"/>
    <property type="match status" value="1"/>
</dbReference>
<feature type="transmembrane region" description="Helical" evidence="17">
    <location>
        <begin position="346"/>
        <end position="367"/>
    </location>
</feature>
<keyword evidence="9 13" id="KW-0915">Sodium</keyword>